<accession>A0A1V6PS82</accession>
<feature type="non-terminal residue" evidence="1">
    <location>
        <position position="199"/>
    </location>
</feature>
<organism evidence="1 2">
    <name type="scientific">Penicillium antarcticum</name>
    <dbReference type="NCBI Taxonomy" id="416450"/>
    <lineage>
        <taxon>Eukaryota</taxon>
        <taxon>Fungi</taxon>
        <taxon>Dikarya</taxon>
        <taxon>Ascomycota</taxon>
        <taxon>Pezizomycotina</taxon>
        <taxon>Eurotiomycetes</taxon>
        <taxon>Eurotiomycetidae</taxon>
        <taxon>Eurotiales</taxon>
        <taxon>Aspergillaceae</taxon>
        <taxon>Penicillium</taxon>
    </lineage>
</organism>
<name>A0A1V6PS82_9EURO</name>
<proteinExistence type="predicted"/>
<evidence type="ECO:0000313" key="1">
    <source>
        <dbReference type="EMBL" id="OQD79366.1"/>
    </source>
</evidence>
<comment type="caution">
    <text evidence="1">The sequence shown here is derived from an EMBL/GenBank/DDBJ whole genome shotgun (WGS) entry which is preliminary data.</text>
</comment>
<dbReference type="AlphaFoldDB" id="A0A1V6PS82"/>
<keyword evidence="2" id="KW-1185">Reference proteome</keyword>
<reference evidence="2" key="1">
    <citation type="journal article" date="2017" name="Nat. Microbiol.">
        <title>Global analysis of biosynthetic gene clusters reveals vast potential of secondary metabolite production in Penicillium species.</title>
        <authorList>
            <person name="Nielsen J.C."/>
            <person name="Grijseels S."/>
            <person name="Prigent S."/>
            <person name="Ji B."/>
            <person name="Dainat J."/>
            <person name="Nielsen K.F."/>
            <person name="Frisvad J.C."/>
            <person name="Workman M."/>
            <person name="Nielsen J."/>
        </authorList>
    </citation>
    <scope>NUCLEOTIDE SEQUENCE [LARGE SCALE GENOMIC DNA]</scope>
    <source>
        <strain evidence="2">IBT 31811</strain>
    </source>
</reference>
<dbReference type="Proteomes" id="UP000191672">
    <property type="component" value="Unassembled WGS sequence"/>
</dbReference>
<gene>
    <name evidence="1" type="ORF">PENANT_c053G08892</name>
</gene>
<evidence type="ECO:0000313" key="2">
    <source>
        <dbReference type="Proteomes" id="UP000191672"/>
    </source>
</evidence>
<dbReference type="EMBL" id="MDYN01000053">
    <property type="protein sequence ID" value="OQD79366.1"/>
    <property type="molecule type" value="Genomic_DNA"/>
</dbReference>
<sequence length="199" mass="21822">MWQTGKLDPPQAYQNKTSAAKRVHLLQQAEPPVEASGEVKYKTGLEGKAALNAEKLFAKYKDAAKEYGIWAIQAVWITDACAITMSSGNNRDVDVALDVGATGFGKVGGGRALVEKLDSEGWTAYKSESDRKGRVVSFSGFKFKPHKFTKFFRNSVTFQGSGRSVDGPTAHQAIHNEEGRLRGVEKVKRVMADDGFYDI</sequence>
<protein>
    <submittedName>
        <fullName evidence="1">Uncharacterized protein</fullName>
    </submittedName>
</protein>